<keyword evidence="2" id="KW-1185">Reference proteome</keyword>
<reference evidence="2" key="1">
    <citation type="submission" date="2014-03" db="EMBL/GenBank/DDBJ databases">
        <authorList>
            <person name="Aksoy S."/>
            <person name="Warren W."/>
            <person name="Wilson R.K."/>
        </authorList>
    </citation>
    <scope>NUCLEOTIDE SEQUENCE [LARGE SCALE GENOMIC DNA]</scope>
    <source>
        <strain evidence="2">IAEA</strain>
    </source>
</reference>
<protein>
    <recommendedName>
        <fullName evidence="3">DDE-1 domain-containing protein</fullName>
    </recommendedName>
</protein>
<dbReference type="Proteomes" id="UP000092445">
    <property type="component" value="Unassembled WGS sequence"/>
</dbReference>
<reference evidence="1" key="2">
    <citation type="submission" date="2020-05" db="UniProtKB">
        <authorList>
            <consortium name="EnsemblMetazoa"/>
        </authorList>
    </citation>
    <scope>IDENTIFICATION</scope>
    <source>
        <strain evidence="1">IAEA</strain>
    </source>
</reference>
<proteinExistence type="predicted"/>
<name>A0A1A9ZTZ2_GLOPL</name>
<dbReference type="AlphaFoldDB" id="A0A1A9ZTZ2"/>
<organism evidence="1 2">
    <name type="scientific">Glossina pallidipes</name>
    <name type="common">Tsetse fly</name>
    <dbReference type="NCBI Taxonomy" id="7398"/>
    <lineage>
        <taxon>Eukaryota</taxon>
        <taxon>Metazoa</taxon>
        <taxon>Ecdysozoa</taxon>
        <taxon>Arthropoda</taxon>
        <taxon>Hexapoda</taxon>
        <taxon>Insecta</taxon>
        <taxon>Pterygota</taxon>
        <taxon>Neoptera</taxon>
        <taxon>Endopterygota</taxon>
        <taxon>Diptera</taxon>
        <taxon>Brachycera</taxon>
        <taxon>Muscomorpha</taxon>
        <taxon>Hippoboscoidea</taxon>
        <taxon>Glossinidae</taxon>
        <taxon>Glossina</taxon>
    </lineage>
</organism>
<evidence type="ECO:0000313" key="1">
    <source>
        <dbReference type="EnsemblMetazoa" id="GPAI024974-PA"/>
    </source>
</evidence>
<accession>A0A1A9ZTZ2</accession>
<evidence type="ECO:0008006" key="3">
    <source>
        <dbReference type="Google" id="ProtNLM"/>
    </source>
</evidence>
<sequence length="104" mass="11831">MDALKDHNGRRFHDARIEYSDVKVVFLTPNMTSLIQPLDQGIIDATAWDDGIVNYATDFADGQEEPDYMPDRIYAGPHLCHKLECYFLAIDGNSARTSILQREL</sequence>
<evidence type="ECO:0000313" key="2">
    <source>
        <dbReference type="Proteomes" id="UP000092445"/>
    </source>
</evidence>
<dbReference type="EnsemblMetazoa" id="GPAI024974-RA">
    <property type="protein sequence ID" value="GPAI024974-PA"/>
    <property type="gene ID" value="GPAI024974"/>
</dbReference>
<dbReference type="VEuPathDB" id="VectorBase:GPAI024974"/>